<comment type="caution">
    <text evidence="8">The sequence shown here is derived from an EMBL/GenBank/DDBJ whole genome shotgun (WGS) entry which is preliminary data.</text>
</comment>
<evidence type="ECO:0000256" key="5">
    <source>
        <dbReference type="SAM" id="MobiDB-lite"/>
    </source>
</evidence>
<protein>
    <submittedName>
        <fullName evidence="8">Pentapeptide repeat-containing protein</fullName>
    </submittedName>
</protein>
<dbReference type="InterPro" id="IPR010432">
    <property type="entry name" value="RDD"/>
</dbReference>
<keyword evidence="4 6" id="KW-0472">Membrane</keyword>
<comment type="subcellular location">
    <subcellularLocation>
        <location evidence="1">Membrane</location>
        <topology evidence="1">Multi-pass membrane protein</topology>
    </subcellularLocation>
</comment>
<dbReference type="InterPro" id="IPR051082">
    <property type="entry name" value="Pentapeptide-BTB/POZ_domain"/>
</dbReference>
<evidence type="ECO:0000256" key="6">
    <source>
        <dbReference type="SAM" id="Phobius"/>
    </source>
</evidence>
<dbReference type="AlphaFoldDB" id="A0AAP5I5X6"/>
<dbReference type="Gene3D" id="2.160.20.80">
    <property type="entry name" value="E3 ubiquitin-protein ligase SopA"/>
    <property type="match status" value="2"/>
</dbReference>
<name>A0AAP5I5X6_9CYAN</name>
<keyword evidence="3 6" id="KW-1133">Transmembrane helix</keyword>
<dbReference type="Pfam" id="PF06271">
    <property type="entry name" value="RDD"/>
    <property type="match status" value="1"/>
</dbReference>
<evidence type="ECO:0000256" key="3">
    <source>
        <dbReference type="ARBA" id="ARBA00022989"/>
    </source>
</evidence>
<gene>
    <name evidence="8" type="ORF">G7B40_012160</name>
</gene>
<dbReference type="PANTHER" id="PTHR14136:SF17">
    <property type="entry name" value="BTB_POZ DOMAIN-CONTAINING PROTEIN KCTD9"/>
    <property type="match status" value="1"/>
</dbReference>
<dbReference type="Proteomes" id="UP000667802">
    <property type="component" value="Unassembled WGS sequence"/>
</dbReference>
<organism evidence="8 9">
    <name type="scientific">Aetokthonos hydrillicola Thurmond2011</name>
    <dbReference type="NCBI Taxonomy" id="2712845"/>
    <lineage>
        <taxon>Bacteria</taxon>
        <taxon>Bacillati</taxon>
        <taxon>Cyanobacteriota</taxon>
        <taxon>Cyanophyceae</taxon>
        <taxon>Nostocales</taxon>
        <taxon>Hapalosiphonaceae</taxon>
        <taxon>Aetokthonos</taxon>
    </lineage>
</organism>
<evidence type="ECO:0000313" key="8">
    <source>
        <dbReference type="EMBL" id="MDR9895315.1"/>
    </source>
</evidence>
<feature type="region of interest" description="Disordered" evidence="5">
    <location>
        <begin position="1"/>
        <end position="24"/>
    </location>
</feature>
<feature type="transmembrane region" description="Helical" evidence="6">
    <location>
        <begin position="266"/>
        <end position="290"/>
    </location>
</feature>
<dbReference type="PANTHER" id="PTHR14136">
    <property type="entry name" value="BTB_POZ DOMAIN-CONTAINING PROTEIN KCTD9"/>
    <property type="match status" value="1"/>
</dbReference>
<keyword evidence="9" id="KW-1185">Reference proteome</keyword>
<dbReference type="RefSeq" id="WP_208349575.1">
    <property type="nucleotide sequence ID" value="NZ_JAALHA020000004.1"/>
</dbReference>
<evidence type="ECO:0000259" key="7">
    <source>
        <dbReference type="Pfam" id="PF06271"/>
    </source>
</evidence>
<accession>A0AAP5I5X6</accession>
<dbReference type="Pfam" id="PF00805">
    <property type="entry name" value="Pentapeptide"/>
    <property type="match status" value="4"/>
</dbReference>
<feature type="transmembrane region" description="Helical" evidence="6">
    <location>
        <begin position="32"/>
        <end position="56"/>
    </location>
</feature>
<dbReference type="SUPFAM" id="SSF141571">
    <property type="entry name" value="Pentapeptide repeat-like"/>
    <property type="match status" value="2"/>
</dbReference>
<dbReference type="EMBL" id="JAALHA020000004">
    <property type="protein sequence ID" value="MDR9895315.1"/>
    <property type="molecule type" value="Genomic_DNA"/>
</dbReference>
<evidence type="ECO:0000256" key="2">
    <source>
        <dbReference type="ARBA" id="ARBA00022692"/>
    </source>
</evidence>
<feature type="transmembrane region" description="Helical" evidence="6">
    <location>
        <begin position="177"/>
        <end position="197"/>
    </location>
</feature>
<dbReference type="GO" id="GO:0016020">
    <property type="term" value="C:membrane"/>
    <property type="evidence" value="ECO:0007669"/>
    <property type="project" value="UniProtKB-SubCell"/>
</dbReference>
<evidence type="ECO:0000256" key="4">
    <source>
        <dbReference type="ARBA" id="ARBA00023136"/>
    </source>
</evidence>
<feature type="domain" description="RDD" evidence="7">
    <location>
        <begin position="28"/>
        <end position="209"/>
    </location>
</feature>
<keyword evidence="2 6" id="KW-0812">Transmembrane</keyword>
<evidence type="ECO:0000256" key="1">
    <source>
        <dbReference type="ARBA" id="ARBA00004141"/>
    </source>
</evidence>
<evidence type="ECO:0000313" key="9">
    <source>
        <dbReference type="Proteomes" id="UP000667802"/>
    </source>
</evidence>
<dbReference type="InterPro" id="IPR001646">
    <property type="entry name" value="5peptide_repeat"/>
</dbReference>
<proteinExistence type="predicted"/>
<sequence>MAAPIVRTSTNQSKRSQEPGKAKSLPLAPRRLAAWASEIALVITSGLIPFGIGVYLNSRTDLSRVPLNSVLIITERAIAHPLALPVNYSTRKVAWATNFVWTLSILAPLTLSCWQLYLLAKIGSTIPKRWFGVRVVNFHGKPAGWAAILLREGIGRWTIPISIGYFIWRYSLAFPNLGIFTGLVTVILLLEGIGVPWHKGRRALHDLVGGTYAVDANKPVIPALVNKNKQQLSETDEEEAIASIVMTPESSQQLYIWRWMQRNQNLTLLLVGVLSIAGVLAALISTKIYIEARQNQQFIEQHNRQQFLVLVKQLNSNSGASPQERRGTILALATLNDPQAIQFLVDLLAQETDPTLVDTIGQALVSVGPKAIPYLKSMNQFLVSDLGSTDKQQPEDFRQKRLYLNNQAINKILTVYSGQANGIDLSRAQLGQNVSSKGYSWNLILDRVDLSGVNFKFTNLNQASFKGSRFRGAGEDNRLDTDDDWIADLSQAQMKQANFTDADLSRVLMNGADLSRATLKGANLSNARLIDANLSSAQLTKANLNGAVLENASLTGADLGQANLNEAELYAARLGRVMAVGVQLSFANLTRTDWQGADLSGAYLNHANLSNANLSATRLTGAVLHSANMENVNLRNADLSQADLRGANLAGADFQGVVLSPTKQDPTDQFVQKPAAGAQSAIVRGVDFSQVKNLDPKQVAYICTQEGIHPSCP</sequence>
<reference evidence="9" key="1">
    <citation type="journal article" date="2021" name="Science">
        <title>Hunting the eagle killer: A cyanobacterial neurotoxin causes vacuolar myelinopathy.</title>
        <authorList>
            <person name="Breinlinger S."/>
            <person name="Phillips T.J."/>
            <person name="Haram B.N."/>
            <person name="Mares J."/>
            <person name="Martinez Yerena J.A."/>
            <person name="Hrouzek P."/>
            <person name="Sobotka R."/>
            <person name="Henderson W.M."/>
            <person name="Schmieder P."/>
            <person name="Williams S.M."/>
            <person name="Lauderdale J.D."/>
            <person name="Wilde H.D."/>
            <person name="Gerrin W."/>
            <person name="Kust A."/>
            <person name="Washington J.W."/>
            <person name="Wagner C."/>
            <person name="Geier B."/>
            <person name="Liebeke M."/>
            <person name="Enke H."/>
            <person name="Niedermeyer T.H.J."/>
            <person name="Wilde S.B."/>
        </authorList>
    </citation>
    <scope>NUCLEOTIDE SEQUENCE [LARGE SCALE GENOMIC DNA]</scope>
    <source>
        <strain evidence="9">Thurmond2011</strain>
    </source>
</reference>
<feature type="transmembrane region" description="Helical" evidence="6">
    <location>
        <begin position="99"/>
        <end position="120"/>
    </location>
</feature>